<dbReference type="SMART" id="SM00530">
    <property type="entry name" value="HTH_XRE"/>
    <property type="match status" value="1"/>
</dbReference>
<protein>
    <recommendedName>
        <fullName evidence="2">HTH cro/C1-type domain-containing protein</fullName>
    </recommendedName>
</protein>
<reference evidence="3 4" key="1">
    <citation type="journal article" date="2015" name="Nature">
        <title>rRNA introns, odd ribosomes, and small enigmatic genomes across a large radiation of phyla.</title>
        <authorList>
            <person name="Brown C.T."/>
            <person name="Hug L.A."/>
            <person name="Thomas B.C."/>
            <person name="Sharon I."/>
            <person name="Castelle C.J."/>
            <person name="Singh A."/>
            <person name="Wilkins M.J."/>
            <person name="Williams K.H."/>
            <person name="Banfield J.F."/>
        </authorList>
    </citation>
    <scope>NUCLEOTIDE SEQUENCE [LARGE SCALE GENOMIC DNA]</scope>
</reference>
<dbReference type="PROSITE" id="PS50943">
    <property type="entry name" value="HTH_CROC1"/>
    <property type="match status" value="1"/>
</dbReference>
<proteinExistence type="predicted"/>
<dbReference type="PANTHER" id="PTHR46558">
    <property type="entry name" value="TRACRIPTIONAL REGULATORY PROTEIN-RELATED-RELATED"/>
    <property type="match status" value="1"/>
</dbReference>
<evidence type="ECO:0000259" key="2">
    <source>
        <dbReference type="PROSITE" id="PS50943"/>
    </source>
</evidence>
<dbReference type="InterPro" id="IPR001387">
    <property type="entry name" value="Cro/C1-type_HTH"/>
</dbReference>
<dbReference type="Pfam" id="PF13560">
    <property type="entry name" value="HTH_31"/>
    <property type="match status" value="1"/>
</dbReference>
<sequence>LMHNVFSRLRMLRFGEQLTQMQLADVLGVSRKTINALELGRCQPSFSLAQKCAKYFGLTAEQIFPL</sequence>
<dbReference type="EMBL" id="LCRD01000019">
    <property type="protein sequence ID" value="KKW30194.1"/>
    <property type="molecule type" value="Genomic_DNA"/>
</dbReference>
<name>A0A0G2ACP3_9BACT</name>
<accession>A0A0G2ACP3</accession>
<dbReference type="AlphaFoldDB" id="A0A0G2ACP3"/>
<evidence type="ECO:0000313" key="4">
    <source>
        <dbReference type="Proteomes" id="UP000034846"/>
    </source>
</evidence>
<evidence type="ECO:0000256" key="1">
    <source>
        <dbReference type="ARBA" id="ARBA00023125"/>
    </source>
</evidence>
<dbReference type="PANTHER" id="PTHR46558:SF4">
    <property type="entry name" value="DNA-BIDING PHAGE PROTEIN"/>
    <property type="match status" value="1"/>
</dbReference>
<dbReference type="CDD" id="cd00093">
    <property type="entry name" value="HTH_XRE"/>
    <property type="match status" value="1"/>
</dbReference>
<dbReference type="SUPFAM" id="SSF47413">
    <property type="entry name" value="lambda repressor-like DNA-binding domains"/>
    <property type="match status" value="1"/>
</dbReference>
<dbReference type="GO" id="GO:0003677">
    <property type="term" value="F:DNA binding"/>
    <property type="evidence" value="ECO:0007669"/>
    <property type="project" value="UniProtKB-KW"/>
</dbReference>
<evidence type="ECO:0000313" key="3">
    <source>
        <dbReference type="EMBL" id="KKW30194.1"/>
    </source>
</evidence>
<dbReference type="Gene3D" id="1.10.260.40">
    <property type="entry name" value="lambda repressor-like DNA-binding domains"/>
    <property type="match status" value="1"/>
</dbReference>
<keyword evidence="1" id="KW-0238">DNA-binding</keyword>
<feature type="non-terminal residue" evidence="3">
    <location>
        <position position="1"/>
    </location>
</feature>
<comment type="caution">
    <text evidence="3">The sequence shown here is derived from an EMBL/GenBank/DDBJ whole genome shotgun (WGS) entry which is preliminary data.</text>
</comment>
<organism evidence="3 4">
    <name type="scientific">Candidatus Uhrbacteria bacterium GW2011_GWD2_52_7</name>
    <dbReference type="NCBI Taxonomy" id="1618989"/>
    <lineage>
        <taxon>Bacteria</taxon>
        <taxon>Candidatus Uhriibacteriota</taxon>
    </lineage>
</organism>
<gene>
    <name evidence="3" type="ORF">UY72_C0019G0011</name>
</gene>
<dbReference type="Proteomes" id="UP000034846">
    <property type="component" value="Unassembled WGS sequence"/>
</dbReference>
<dbReference type="InterPro" id="IPR010982">
    <property type="entry name" value="Lambda_DNA-bd_dom_sf"/>
</dbReference>
<feature type="domain" description="HTH cro/C1-type" evidence="2">
    <location>
        <begin position="9"/>
        <end position="63"/>
    </location>
</feature>